<dbReference type="AlphaFoldDB" id="A0A232FAD3"/>
<sequence>MSSLGYTWNYDTKLMMACYAIPLSKFIPKDFETSNKTDLANVFYIDLNSGAGLYICSSSNQHRKINLFSDESHEDLKKPCKVDFCGKTLQIALYYKPPMTEYIMKTGNISDVAIMERITDIKIVSGFEVQFLKSLAKHFNFKIMLMNLGKGESISQQFKKGTVDLLANFLIIDHGYHIGYTASTYPLLHHETYCLVLHRSYLPQRIINLFEIFEYPVYLLLVAVSIVVSVMWLLILKLLAKLSVGNLPISSIVMDVISIVFRESISRKMHFYQERILIATFLLYILVIMSIFDGNLINMYNKLDTNPPFKNLQQFLTSNKSVLPSNTEVEMGLDKEAWEFANFDRKTVILENFTNIRGQFLIVQNYKKFLRQGYAILSFLAEARQKFVENSKDGDATDFVILTDILKDLRKKKGIIVSKRLRFLSRINRYITRLREGRITYLWCQSWNSEFRNRIKMSNKSKGFHDLALSEMQVPFICLGFGVLCSCIVLLLEIFGSKCRKFITIKSKMLYTLVKLKNNKK</sequence>
<keyword evidence="6" id="KW-0675">Receptor</keyword>
<reference evidence="9 10" key="1">
    <citation type="journal article" date="2017" name="Curr. Biol.">
        <title>The Evolution of Venom by Co-option of Single-Copy Genes.</title>
        <authorList>
            <person name="Martinson E.O."/>
            <person name="Mrinalini"/>
            <person name="Kelkar Y.D."/>
            <person name="Chang C.H."/>
            <person name="Werren J.H."/>
        </authorList>
    </citation>
    <scope>NUCLEOTIDE SEQUENCE [LARGE SCALE GENOMIC DNA]</scope>
    <source>
        <strain evidence="9 10">Alberta</strain>
        <tissue evidence="9">Whole body</tissue>
    </source>
</reference>
<evidence type="ECO:0000256" key="3">
    <source>
        <dbReference type="ARBA" id="ARBA00022692"/>
    </source>
</evidence>
<proteinExistence type="predicted"/>
<accession>A0A232FAD3</accession>
<evidence type="ECO:0000256" key="7">
    <source>
        <dbReference type="ARBA" id="ARBA00023180"/>
    </source>
</evidence>
<evidence type="ECO:0000313" key="9">
    <source>
        <dbReference type="EMBL" id="OXU27287.1"/>
    </source>
</evidence>
<name>A0A232FAD3_9HYME</name>
<evidence type="ECO:0000256" key="5">
    <source>
        <dbReference type="ARBA" id="ARBA00023136"/>
    </source>
</evidence>
<organism evidence="9 10">
    <name type="scientific">Trichomalopsis sarcophagae</name>
    <dbReference type="NCBI Taxonomy" id="543379"/>
    <lineage>
        <taxon>Eukaryota</taxon>
        <taxon>Metazoa</taxon>
        <taxon>Ecdysozoa</taxon>
        <taxon>Arthropoda</taxon>
        <taxon>Hexapoda</taxon>
        <taxon>Insecta</taxon>
        <taxon>Pterygota</taxon>
        <taxon>Neoptera</taxon>
        <taxon>Endopterygota</taxon>
        <taxon>Hymenoptera</taxon>
        <taxon>Apocrita</taxon>
        <taxon>Proctotrupomorpha</taxon>
        <taxon>Chalcidoidea</taxon>
        <taxon>Pteromalidae</taxon>
        <taxon>Pteromalinae</taxon>
        <taxon>Trichomalopsis</taxon>
    </lineage>
</organism>
<protein>
    <submittedName>
        <fullName evidence="9">Uncharacterized protein</fullName>
    </submittedName>
</protein>
<evidence type="ECO:0000256" key="6">
    <source>
        <dbReference type="ARBA" id="ARBA00023170"/>
    </source>
</evidence>
<comment type="subcellular location">
    <subcellularLocation>
        <location evidence="1">Cell membrane</location>
        <topology evidence="1">Multi-pass membrane protein</topology>
    </subcellularLocation>
</comment>
<feature type="transmembrane region" description="Helical" evidence="8">
    <location>
        <begin position="215"/>
        <end position="235"/>
    </location>
</feature>
<dbReference type="PANTHER" id="PTHR42643:SF24">
    <property type="entry name" value="IONOTROPIC RECEPTOR 60A"/>
    <property type="match status" value="1"/>
</dbReference>
<keyword evidence="2" id="KW-1003">Cell membrane</keyword>
<dbReference type="PANTHER" id="PTHR42643">
    <property type="entry name" value="IONOTROPIC RECEPTOR 20A-RELATED"/>
    <property type="match status" value="1"/>
</dbReference>
<keyword evidence="5 8" id="KW-0472">Membrane</keyword>
<evidence type="ECO:0000256" key="1">
    <source>
        <dbReference type="ARBA" id="ARBA00004651"/>
    </source>
</evidence>
<evidence type="ECO:0000256" key="4">
    <source>
        <dbReference type="ARBA" id="ARBA00022989"/>
    </source>
</evidence>
<dbReference type="EMBL" id="NNAY01000634">
    <property type="protein sequence ID" value="OXU27287.1"/>
    <property type="molecule type" value="Genomic_DNA"/>
</dbReference>
<feature type="transmembrane region" description="Helical" evidence="8">
    <location>
        <begin position="474"/>
        <end position="496"/>
    </location>
</feature>
<dbReference type="GO" id="GO:0005886">
    <property type="term" value="C:plasma membrane"/>
    <property type="evidence" value="ECO:0007669"/>
    <property type="project" value="UniProtKB-SubCell"/>
</dbReference>
<dbReference type="STRING" id="543379.A0A232FAD3"/>
<dbReference type="InterPro" id="IPR052192">
    <property type="entry name" value="Insect_Ionotropic_Sensory_Rcpt"/>
</dbReference>
<keyword evidence="10" id="KW-1185">Reference proteome</keyword>
<comment type="caution">
    <text evidence="9">The sequence shown here is derived from an EMBL/GenBank/DDBJ whole genome shotgun (WGS) entry which is preliminary data.</text>
</comment>
<evidence type="ECO:0000256" key="2">
    <source>
        <dbReference type="ARBA" id="ARBA00022475"/>
    </source>
</evidence>
<keyword evidence="4 8" id="KW-1133">Transmembrane helix</keyword>
<keyword evidence="3 8" id="KW-0812">Transmembrane</keyword>
<gene>
    <name evidence="9" type="ORF">TSAR_008541</name>
</gene>
<evidence type="ECO:0000256" key="8">
    <source>
        <dbReference type="SAM" id="Phobius"/>
    </source>
</evidence>
<dbReference type="Proteomes" id="UP000215335">
    <property type="component" value="Unassembled WGS sequence"/>
</dbReference>
<evidence type="ECO:0000313" key="10">
    <source>
        <dbReference type="Proteomes" id="UP000215335"/>
    </source>
</evidence>
<feature type="transmembrane region" description="Helical" evidence="8">
    <location>
        <begin position="277"/>
        <end position="297"/>
    </location>
</feature>
<keyword evidence="7" id="KW-0325">Glycoprotein</keyword>